<sequence>MPGFVGRLSEITPTIILFGIILLNGYHHLDHLLVTNFVGGIYLAFINRGSARSGCVPGGNNDL</sequence>
<protein>
    <submittedName>
        <fullName evidence="1">Uncharacterized protein</fullName>
    </submittedName>
</protein>
<evidence type="ECO:0000313" key="2">
    <source>
        <dbReference type="Proteomes" id="UP001147752"/>
    </source>
</evidence>
<name>A0A9W9S646_9EURO</name>
<reference evidence="1" key="1">
    <citation type="submission" date="2022-12" db="EMBL/GenBank/DDBJ databases">
        <authorList>
            <person name="Petersen C."/>
        </authorList>
    </citation>
    <scope>NUCLEOTIDE SEQUENCE</scope>
    <source>
        <strain evidence="1">IBT 3081</strain>
    </source>
</reference>
<gene>
    <name evidence="1" type="ORF">N7517_004036</name>
</gene>
<dbReference type="RefSeq" id="XP_056578016.1">
    <property type="nucleotide sequence ID" value="XM_056721766.1"/>
</dbReference>
<accession>A0A9W9S646</accession>
<dbReference type="EMBL" id="JAPZBT010000002">
    <property type="protein sequence ID" value="KAJ5372030.1"/>
    <property type="molecule type" value="Genomic_DNA"/>
</dbReference>
<proteinExistence type="predicted"/>
<organism evidence="1 2">
    <name type="scientific">Penicillium concentricum</name>
    <dbReference type="NCBI Taxonomy" id="293559"/>
    <lineage>
        <taxon>Eukaryota</taxon>
        <taxon>Fungi</taxon>
        <taxon>Dikarya</taxon>
        <taxon>Ascomycota</taxon>
        <taxon>Pezizomycotina</taxon>
        <taxon>Eurotiomycetes</taxon>
        <taxon>Eurotiomycetidae</taxon>
        <taxon>Eurotiales</taxon>
        <taxon>Aspergillaceae</taxon>
        <taxon>Penicillium</taxon>
    </lineage>
</organism>
<comment type="caution">
    <text evidence="1">The sequence shown here is derived from an EMBL/GenBank/DDBJ whole genome shotgun (WGS) entry which is preliminary data.</text>
</comment>
<evidence type="ECO:0000313" key="1">
    <source>
        <dbReference type="EMBL" id="KAJ5372030.1"/>
    </source>
</evidence>
<dbReference type="AlphaFoldDB" id="A0A9W9S646"/>
<keyword evidence="2" id="KW-1185">Reference proteome</keyword>
<dbReference type="Proteomes" id="UP001147752">
    <property type="component" value="Unassembled WGS sequence"/>
</dbReference>
<reference evidence="1" key="2">
    <citation type="journal article" date="2023" name="IMA Fungus">
        <title>Comparative genomic study of the Penicillium genus elucidates a diverse pangenome and 15 lateral gene transfer events.</title>
        <authorList>
            <person name="Petersen C."/>
            <person name="Sorensen T."/>
            <person name="Nielsen M.R."/>
            <person name="Sondergaard T.E."/>
            <person name="Sorensen J.L."/>
            <person name="Fitzpatrick D.A."/>
            <person name="Frisvad J.C."/>
            <person name="Nielsen K.L."/>
        </authorList>
    </citation>
    <scope>NUCLEOTIDE SEQUENCE</scope>
    <source>
        <strain evidence="1">IBT 3081</strain>
    </source>
</reference>
<dbReference type="GeneID" id="81460949"/>